<sequence length="87" mass="8343">MRGGAKMSCTSSNPGVEAGVGEAGPARGAPLRPPPGGAGVEPRRHRGHGPEVVHEGEDPGAPGEGEEVPGDISAAGVSGSAGGRLGE</sequence>
<organism evidence="2">
    <name type="scientific">Darwinula stevensoni</name>
    <dbReference type="NCBI Taxonomy" id="69355"/>
    <lineage>
        <taxon>Eukaryota</taxon>
        <taxon>Metazoa</taxon>
        <taxon>Ecdysozoa</taxon>
        <taxon>Arthropoda</taxon>
        <taxon>Crustacea</taxon>
        <taxon>Oligostraca</taxon>
        <taxon>Ostracoda</taxon>
        <taxon>Podocopa</taxon>
        <taxon>Podocopida</taxon>
        <taxon>Darwinulocopina</taxon>
        <taxon>Darwinuloidea</taxon>
        <taxon>Darwinulidae</taxon>
        <taxon>Darwinula</taxon>
    </lineage>
</organism>
<evidence type="ECO:0000313" key="3">
    <source>
        <dbReference type="Proteomes" id="UP000677054"/>
    </source>
</evidence>
<protein>
    <submittedName>
        <fullName evidence="2">Uncharacterized protein</fullName>
    </submittedName>
</protein>
<keyword evidence="3" id="KW-1185">Reference proteome</keyword>
<reference evidence="2" key="1">
    <citation type="submission" date="2020-11" db="EMBL/GenBank/DDBJ databases">
        <authorList>
            <person name="Tran Van P."/>
        </authorList>
    </citation>
    <scope>NUCLEOTIDE SEQUENCE</scope>
</reference>
<name>A0A7R9AIJ6_9CRUS</name>
<proteinExistence type="predicted"/>
<dbReference type="EMBL" id="LR912425">
    <property type="protein sequence ID" value="CAD7254808.1"/>
    <property type="molecule type" value="Genomic_DNA"/>
</dbReference>
<dbReference type="AlphaFoldDB" id="A0A7R9AIJ6"/>
<evidence type="ECO:0000313" key="2">
    <source>
        <dbReference type="EMBL" id="CAD7254808.1"/>
    </source>
</evidence>
<evidence type="ECO:0000256" key="1">
    <source>
        <dbReference type="SAM" id="MobiDB-lite"/>
    </source>
</evidence>
<dbReference type="Proteomes" id="UP000677054">
    <property type="component" value="Unassembled WGS sequence"/>
</dbReference>
<accession>A0A7R9AIJ6</accession>
<feature type="region of interest" description="Disordered" evidence="1">
    <location>
        <begin position="1"/>
        <end position="87"/>
    </location>
</feature>
<feature type="compositionally biased region" description="Low complexity" evidence="1">
    <location>
        <begin position="14"/>
        <end position="30"/>
    </location>
</feature>
<dbReference type="EMBL" id="CAJPEV010012907">
    <property type="protein sequence ID" value="CAG0906620.1"/>
    <property type="molecule type" value="Genomic_DNA"/>
</dbReference>
<feature type="compositionally biased region" description="Basic and acidic residues" evidence="1">
    <location>
        <begin position="48"/>
        <end position="57"/>
    </location>
</feature>
<gene>
    <name evidence="2" type="ORF">DSTB1V02_LOCUS14554</name>
</gene>